<dbReference type="EMBL" id="BMEY01000020">
    <property type="protein sequence ID" value="GGA86933.1"/>
    <property type="molecule type" value="Genomic_DNA"/>
</dbReference>
<proteinExistence type="predicted"/>
<dbReference type="SUPFAM" id="SSF46955">
    <property type="entry name" value="Putative DNA-binding domain"/>
    <property type="match status" value="1"/>
</dbReference>
<dbReference type="InterPro" id="IPR047057">
    <property type="entry name" value="MerR_fam"/>
</dbReference>
<dbReference type="AlphaFoldDB" id="A0A916WCQ6"/>
<dbReference type="PANTHER" id="PTHR30204:SF69">
    <property type="entry name" value="MERR-FAMILY TRANSCRIPTIONAL REGULATOR"/>
    <property type="match status" value="1"/>
</dbReference>
<gene>
    <name evidence="6" type="ORF">GCM10008025_32280</name>
</gene>
<keyword evidence="3" id="KW-0238">DNA-binding</keyword>
<evidence type="ECO:0000313" key="7">
    <source>
        <dbReference type="Proteomes" id="UP000613512"/>
    </source>
</evidence>
<comment type="caution">
    <text evidence="6">The sequence shown here is derived from an EMBL/GenBank/DDBJ whole genome shotgun (WGS) entry which is preliminary data.</text>
</comment>
<evidence type="ECO:0000259" key="5">
    <source>
        <dbReference type="PROSITE" id="PS50937"/>
    </source>
</evidence>
<dbReference type="Proteomes" id="UP000613512">
    <property type="component" value="Unassembled WGS sequence"/>
</dbReference>
<sequence>MYKTGEFSEMTELSKETLRYYAEIKLLEPVYIDPDNGYKYYDNNSFLNARLLFFLRKFGFTIQEMKQVIQERSLDELEDILIEKKEKLELKIQEIRDLILQIDAFIDYGNGVDSNDSVE</sequence>
<keyword evidence="4" id="KW-0804">Transcription</keyword>
<dbReference type="GO" id="GO:0003677">
    <property type="term" value="F:DNA binding"/>
    <property type="evidence" value="ECO:0007669"/>
    <property type="project" value="UniProtKB-KW"/>
</dbReference>
<dbReference type="RefSeq" id="WP_188385714.1">
    <property type="nucleotide sequence ID" value="NZ_BMEY01000020.1"/>
</dbReference>
<dbReference type="Gene3D" id="1.10.1660.10">
    <property type="match status" value="1"/>
</dbReference>
<protein>
    <recommendedName>
        <fullName evidence="5">HTH merR-type domain-containing protein</fullName>
    </recommendedName>
</protein>
<dbReference type="InterPro" id="IPR000551">
    <property type="entry name" value="MerR-type_HTH_dom"/>
</dbReference>
<feature type="domain" description="HTH merR-type" evidence="5">
    <location>
        <begin position="1"/>
        <end position="71"/>
    </location>
</feature>
<reference evidence="6" key="2">
    <citation type="submission" date="2020-09" db="EMBL/GenBank/DDBJ databases">
        <authorList>
            <person name="Sun Q."/>
            <person name="Zhou Y."/>
        </authorList>
    </citation>
    <scope>NUCLEOTIDE SEQUENCE</scope>
    <source>
        <strain evidence="6">CGMCC 1.12408</strain>
    </source>
</reference>
<reference evidence="6" key="1">
    <citation type="journal article" date="2014" name="Int. J. Syst. Evol. Microbiol.">
        <title>Complete genome sequence of Corynebacterium casei LMG S-19264T (=DSM 44701T), isolated from a smear-ripened cheese.</title>
        <authorList>
            <consortium name="US DOE Joint Genome Institute (JGI-PGF)"/>
            <person name="Walter F."/>
            <person name="Albersmeier A."/>
            <person name="Kalinowski J."/>
            <person name="Ruckert C."/>
        </authorList>
    </citation>
    <scope>NUCLEOTIDE SEQUENCE</scope>
    <source>
        <strain evidence="6">CGMCC 1.12408</strain>
    </source>
</reference>
<dbReference type="PROSITE" id="PS50937">
    <property type="entry name" value="HTH_MERR_2"/>
    <property type="match status" value="1"/>
</dbReference>
<dbReference type="Pfam" id="PF13411">
    <property type="entry name" value="MerR_1"/>
    <property type="match status" value="1"/>
</dbReference>
<dbReference type="PANTHER" id="PTHR30204">
    <property type="entry name" value="REDOX-CYCLING DRUG-SENSING TRANSCRIPTIONAL ACTIVATOR SOXR"/>
    <property type="match status" value="1"/>
</dbReference>
<dbReference type="SMART" id="SM00422">
    <property type="entry name" value="HTH_MERR"/>
    <property type="match status" value="1"/>
</dbReference>
<dbReference type="InterPro" id="IPR009061">
    <property type="entry name" value="DNA-bd_dom_put_sf"/>
</dbReference>
<keyword evidence="2" id="KW-0805">Transcription regulation</keyword>
<evidence type="ECO:0000256" key="2">
    <source>
        <dbReference type="ARBA" id="ARBA00023015"/>
    </source>
</evidence>
<dbReference type="GO" id="GO:0003700">
    <property type="term" value="F:DNA-binding transcription factor activity"/>
    <property type="evidence" value="ECO:0007669"/>
    <property type="project" value="InterPro"/>
</dbReference>
<evidence type="ECO:0000313" key="6">
    <source>
        <dbReference type="EMBL" id="GGA86933.1"/>
    </source>
</evidence>
<organism evidence="6 7">
    <name type="scientific">Ornithinibacillus halotolerans</name>
    <dbReference type="NCBI Taxonomy" id="1274357"/>
    <lineage>
        <taxon>Bacteria</taxon>
        <taxon>Bacillati</taxon>
        <taxon>Bacillota</taxon>
        <taxon>Bacilli</taxon>
        <taxon>Bacillales</taxon>
        <taxon>Bacillaceae</taxon>
        <taxon>Ornithinibacillus</taxon>
    </lineage>
</organism>
<keyword evidence="1" id="KW-0678">Repressor</keyword>
<name>A0A916WCQ6_9BACI</name>
<accession>A0A916WCQ6</accession>
<keyword evidence="7" id="KW-1185">Reference proteome</keyword>
<evidence type="ECO:0000256" key="1">
    <source>
        <dbReference type="ARBA" id="ARBA00022491"/>
    </source>
</evidence>
<evidence type="ECO:0000256" key="4">
    <source>
        <dbReference type="ARBA" id="ARBA00023163"/>
    </source>
</evidence>
<evidence type="ECO:0000256" key="3">
    <source>
        <dbReference type="ARBA" id="ARBA00023125"/>
    </source>
</evidence>